<evidence type="ECO:0000313" key="4">
    <source>
        <dbReference type="Proteomes" id="UP001601948"/>
    </source>
</evidence>
<dbReference type="GO" id="GO:0017057">
    <property type="term" value="F:6-phosphogluconolactonase activity"/>
    <property type="evidence" value="ECO:0007669"/>
    <property type="project" value="UniProtKB-EC"/>
</dbReference>
<dbReference type="InterPro" id="IPR037171">
    <property type="entry name" value="NagB/RpiA_transferase-like"/>
</dbReference>
<comment type="caution">
    <text evidence="3">The sequence shown here is derived from an EMBL/GenBank/DDBJ whole genome shotgun (WGS) entry which is preliminary data.</text>
</comment>
<feature type="domain" description="Glucosamine/galactosamine-6-phosphate isomerase" evidence="2">
    <location>
        <begin position="10"/>
        <end position="219"/>
    </location>
</feature>
<keyword evidence="4" id="KW-1185">Reference proteome</keyword>
<evidence type="ECO:0000313" key="3">
    <source>
        <dbReference type="EMBL" id="MFF3224124.1"/>
    </source>
</evidence>
<dbReference type="PANTHER" id="PTHR11054">
    <property type="entry name" value="6-PHOSPHOGLUCONOLACTONASE"/>
    <property type="match status" value="1"/>
</dbReference>
<dbReference type="RefSeq" id="WP_387717472.1">
    <property type="nucleotide sequence ID" value="NZ_JBIAPI010000002.1"/>
</dbReference>
<dbReference type="EMBL" id="JBIAPI010000002">
    <property type="protein sequence ID" value="MFF3224124.1"/>
    <property type="molecule type" value="Genomic_DNA"/>
</dbReference>
<evidence type="ECO:0000259" key="2">
    <source>
        <dbReference type="Pfam" id="PF01182"/>
    </source>
</evidence>
<accession>A0ABW6QSK5</accession>
<organism evidence="3 4">
    <name type="scientific">Nocardia suismassiliense</name>
    <dbReference type="NCBI Taxonomy" id="2077092"/>
    <lineage>
        <taxon>Bacteria</taxon>
        <taxon>Bacillati</taxon>
        <taxon>Actinomycetota</taxon>
        <taxon>Actinomycetes</taxon>
        <taxon>Mycobacteriales</taxon>
        <taxon>Nocardiaceae</taxon>
        <taxon>Nocardia</taxon>
    </lineage>
</organism>
<sequence length="229" mass="24015">MSLACRFFTDTEALAAEAARLIATAIRSAVDTRGECILALTGGSSPILTYRKLTELDIDWSKIHFVQTDERMTTDRNRRSATVIESAFGIDGAGPKSISAQWHPVPAGPSGEATAAYDLQLAAIRPVGVPDIAVLGLGTDGHIASISDKDLNSPSIQRVIPTMIDGEQRLSLHPDYLASIPTRVLLAIGSTKQDALASVLAHAIGAPAVPAAVVLGTDGHIFADDSARP</sequence>
<dbReference type="InterPro" id="IPR006148">
    <property type="entry name" value="Glc/Gal-6P_isomerase"/>
</dbReference>
<protein>
    <submittedName>
        <fullName evidence="3">6-phosphogluconolactonase</fullName>
        <ecNumber evidence="3">3.1.1.31</ecNumber>
    </submittedName>
</protein>
<dbReference type="EC" id="3.1.1.31" evidence="3"/>
<dbReference type="SUPFAM" id="SSF100950">
    <property type="entry name" value="NagB/RpiA/CoA transferase-like"/>
    <property type="match status" value="1"/>
</dbReference>
<dbReference type="PANTHER" id="PTHR11054:SF0">
    <property type="entry name" value="6-PHOSPHOGLUCONOLACTONASE"/>
    <property type="match status" value="1"/>
</dbReference>
<reference evidence="3 4" key="1">
    <citation type="submission" date="2024-10" db="EMBL/GenBank/DDBJ databases">
        <title>The Natural Products Discovery Center: Release of the First 8490 Sequenced Strains for Exploring Actinobacteria Biosynthetic Diversity.</title>
        <authorList>
            <person name="Kalkreuter E."/>
            <person name="Kautsar S.A."/>
            <person name="Yang D."/>
            <person name="Bader C.D."/>
            <person name="Teijaro C.N."/>
            <person name="Fluegel L."/>
            <person name="Davis C.M."/>
            <person name="Simpson J.R."/>
            <person name="Lauterbach L."/>
            <person name="Steele A.D."/>
            <person name="Gui C."/>
            <person name="Meng S."/>
            <person name="Li G."/>
            <person name="Viehrig K."/>
            <person name="Ye F."/>
            <person name="Su P."/>
            <person name="Kiefer A.F."/>
            <person name="Nichols A."/>
            <person name="Cepeda A.J."/>
            <person name="Yan W."/>
            <person name="Fan B."/>
            <person name="Jiang Y."/>
            <person name="Adhikari A."/>
            <person name="Zheng C.-J."/>
            <person name="Schuster L."/>
            <person name="Cowan T.M."/>
            <person name="Smanski M.J."/>
            <person name="Chevrette M.G."/>
            <person name="De Carvalho L.P.S."/>
            <person name="Shen B."/>
        </authorList>
    </citation>
    <scope>NUCLEOTIDE SEQUENCE [LARGE SCALE GENOMIC DNA]</scope>
    <source>
        <strain evidence="3 4">NPDC003040</strain>
    </source>
</reference>
<dbReference type="Pfam" id="PF01182">
    <property type="entry name" value="Glucosamine_iso"/>
    <property type="match status" value="1"/>
</dbReference>
<evidence type="ECO:0000256" key="1">
    <source>
        <dbReference type="ARBA" id="ARBA00004921"/>
    </source>
</evidence>
<dbReference type="Proteomes" id="UP001601948">
    <property type="component" value="Unassembled WGS sequence"/>
</dbReference>
<dbReference type="InterPro" id="IPR039104">
    <property type="entry name" value="6PGL"/>
</dbReference>
<name>A0ABW6QSK5_9NOCA</name>
<dbReference type="Gene3D" id="3.40.50.1360">
    <property type="match status" value="1"/>
</dbReference>
<keyword evidence="3" id="KW-0378">Hydrolase</keyword>
<gene>
    <name evidence="3" type="ORF">ACFYV7_15130</name>
</gene>
<comment type="pathway">
    <text evidence="1">Carbohydrate degradation.</text>
</comment>
<proteinExistence type="predicted"/>